<proteinExistence type="predicted"/>
<evidence type="ECO:0008006" key="3">
    <source>
        <dbReference type="Google" id="ProtNLM"/>
    </source>
</evidence>
<reference evidence="1 2" key="2">
    <citation type="submission" date="2020-08" db="EMBL/GenBank/DDBJ databases">
        <authorList>
            <person name="Partida-Martinez L."/>
            <person name="Huntemann M."/>
            <person name="Clum A."/>
            <person name="Wang J."/>
            <person name="Palaniappan K."/>
            <person name="Ritter S."/>
            <person name="Chen I.-M."/>
            <person name="Stamatis D."/>
            <person name="Reddy T."/>
            <person name="O'Malley R."/>
            <person name="Daum C."/>
            <person name="Shapiro N."/>
            <person name="Ivanova N."/>
            <person name="Kyrpides N."/>
            <person name="Woyke T."/>
        </authorList>
    </citation>
    <scope>NUCLEOTIDE SEQUENCE [LARGE SCALE GENOMIC DNA]</scope>
    <source>
        <strain evidence="1 2">AS2.23</strain>
    </source>
</reference>
<evidence type="ECO:0000313" key="2">
    <source>
        <dbReference type="Proteomes" id="UP000533269"/>
    </source>
</evidence>
<sequence>MDEGRVRVLHVPGGHGYVANIQDERVPEVLVVPEPRAATPGWAPSPALDAAWVEANAAAFDVLHLHFGFESRTPDQLREWLAALRRTGRAPVLTVHDLQNPHLDDQRPHEALLDVLVPEVDALVTLTPGAADEVERRWGRRPVVVAHPHLAPPAEIGVPRPRREEAVVGLHLKSLRANLRALPALRTLTAAVDRLPGTRLRVDVHAEALADGFVRHDPDLLRWLRAAEGRVDVRVHDRFDDDELIAYLRELDVSVLAYGHGTHSGWLELCHDLGVPVLAARTGHLHQQRALVQVDLDDEEDVVDGLRRALAGFEGAAATREERAAERLRVAEAHRDLYRRIAGGGA</sequence>
<name>A0A7W4XXN9_KINRA</name>
<organism evidence="1 2">
    <name type="scientific">Kineococcus radiotolerans</name>
    <dbReference type="NCBI Taxonomy" id="131568"/>
    <lineage>
        <taxon>Bacteria</taxon>
        <taxon>Bacillati</taxon>
        <taxon>Actinomycetota</taxon>
        <taxon>Actinomycetes</taxon>
        <taxon>Kineosporiales</taxon>
        <taxon>Kineosporiaceae</taxon>
        <taxon>Kineococcus</taxon>
    </lineage>
</organism>
<dbReference type="Proteomes" id="UP000533269">
    <property type="component" value="Unassembled WGS sequence"/>
</dbReference>
<comment type="caution">
    <text evidence="1">The sequence shown here is derived from an EMBL/GenBank/DDBJ whole genome shotgun (WGS) entry which is preliminary data.</text>
</comment>
<dbReference type="AlphaFoldDB" id="A0A7W4XXN9"/>
<dbReference type="EMBL" id="JACHVY010000001">
    <property type="protein sequence ID" value="MBB2901444.1"/>
    <property type="molecule type" value="Genomic_DNA"/>
</dbReference>
<evidence type="ECO:0000313" key="1">
    <source>
        <dbReference type="EMBL" id="MBB2901444.1"/>
    </source>
</evidence>
<dbReference type="RefSeq" id="WP_183391360.1">
    <property type="nucleotide sequence ID" value="NZ_JACHVY010000001.1"/>
</dbReference>
<accession>A0A7W4XXN9</accession>
<gene>
    <name evidence="1" type="ORF">FHR75_002232</name>
</gene>
<reference evidence="1 2" key="1">
    <citation type="submission" date="2020-08" db="EMBL/GenBank/DDBJ databases">
        <title>The Agave Microbiome: Exploring the role of microbial communities in plant adaptations to desert environments.</title>
        <authorList>
            <person name="Partida-Martinez L.P."/>
        </authorList>
    </citation>
    <scope>NUCLEOTIDE SEQUENCE [LARGE SCALE GENOMIC DNA]</scope>
    <source>
        <strain evidence="1 2">AS2.23</strain>
    </source>
</reference>
<protein>
    <recommendedName>
        <fullName evidence="3">Glycosyltransferase subfamily 4-like N-terminal domain-containing protein</fullName>
    </recommendedName>
</protein>
<dbReference type="SUPFAM" id="SSF53756">
    <property type="entry name" value="UDP-Glycosyltransferase/glycogen phosphorylase"/>
    <property type="match status" value="1"/>
</dbReference>